<dbReference type="EMBL" id="JADCTT010000013">
    <property type="protein sequence ID" value="KAF9745026.1"/>
    <property type="molecule type" value="Genomic_DNA"/>
</dbReference>
<accession>A0A8H7K839</accession>
<dbReference type="Proteomes" id="UP000616885">
    <property type="component" value="Unassembled WGS sequence"/>
</dbReference>
<reference evidence="2" key="1">
    <citation type="submission" date="2020-10" db="EMBL/GenBank/DDBJ databases">
        <title>High-Quality Genome Resource of Clonostachys rosea strain S41 by Oxford Nanopore Long-Read Sequencing.</title>
        <authorList>
            <person name="Wang H."/>
        </authorList>
    </citation>
    <scope>NUCLEOTIDE SEQUENCE</scope>
    <source>
        <strain evidence="2">S41</strain>
    </source>
</reference>
<name>A0A8H7K839_BIOOC</name>
<dbReference type="AlphaFoldDB" id="A0A8H7K839"/>
<comment type="caution">
    <text evidence="2">The sequence shown here is derived from an EMBL/GenBank/DDBJ whole genome shotgun (WGS) entry which is preliminary data.</text>
</comment>
<dbReference type="Pfam" id="PF09724">
    <property type="entry name" value="Dcc1"/>
    <property type="match status" value="1"/>
</dbReference>
<feature type="compositionally biased region" description="Basic and acidic residues" evidence="1">
    <location>
        <begin position="123"/>
        <end position="132"/>
    </location>
</feature>
<protein>
    <recommendedName>
        <fullName evidence="4">Sister chromatid cohesion protein DCC1</fullName>
    </recommendedName>
</protein>
<evidence type="ECO:0000313" key="2">
    <source>
        <dbReference type="EMBL" id="KAF9745026.1"/>
    </source>
</evidence>
<proteinExistence type="predicted"/>
<gene>
    <name evidence="2" type="ORF">IM811_004648</name>
</gene>
<organism evidence="2 3">
    <name type="scientific">Bionectria ochroleuca</name>
    <name type="common">Gliocladium roseum</name>
    <dbReference type="NCBI Taxonomy" id="29856"/>
    <lineage>
        <taxon>Eukaryota</taxon>
        <taxon>Fungi</taxon>
        <taxon>Dikarya</taxon>
        <taxon>Ascomycota</taxon>
        <taxon>Pezizomycotina</taxon>
        <taxon>Sordariomycetes</taxon>
        <taxon>Hypocreomycetidae</taxon>
        <taxon>Hypocreales</taxon>
        <taxon>Bionectriaceae</taxon>
        <taxon>Clonostachys</taxon>
    </lineage>
</organism>
<evidence type="ECO:0000256" key="1">
    <source>
        <dbReference type="SAM" id="MobiDB-lite"/>
    </source>
</evidence>
<evidence type="ECO:0008006" key="4">
    <source>
        <dbReference type="Google" id="ProtNLM"/>
    </source>
</evidence>
<dbReference type="GO" id="GO:0031390">
    <property type="term" value="C:Ctf18 RFC-like complex"/>
    <property type="evidence" value="ECO:0007669"/>
    <property type="project" value="InterPro"/>
</dbReference>
<feature type="region of interest" description="Disordered" evidence="1">
    <location>
        <begin position="106"/>
        <end position="132"/>
    </location>
</feature>
<sequence length="132" mass="14358">MSSSQTRGVPLFNLPDDVGYRLIELPPELQTLLESDQAPVLTLESSPSSALLRTADKTYALRQKNTSNALIILKPHTPDPSNPEEGMALISTIKETVDLEAVKDPAAVLEPAGPAKNTGSKGKWHERFGRNR</sequence>
<evidence type="ECO:0000313" key="3">
    <source>
        <dbReference type="Proteomes" id="UP000616885"/>
    </source>
</evidence>
<dbReference type="InterPro" id="IPR019128">
    <property type="entry name" value="Dcc1"/>
</dbReference>
<dbReference type="GO" id="GO:0007064">
    <property type="term" value="P:mitotic sister chromatid cohesion"/>
    <property type="evidence" value="ECO:0007669"/>
    <property type="project" value="InterPro"/>
</dbReference>